<name>A0A644WSD4_9ZZZZ</name>
<protein>
    <submittedName>
        <fullName evidence="1">Uncharacterized protein</fullName>
    </submittedName>
</protein>
<gene>
    <name evidence="1" type="ORF">SDC9_53053</name>
</gene>
<accession>A0A644WSD4</accession>
<organism evidence="1">
    <name type="scientific">bioreactor metagenome</name>
    <dbReference type="NCBI Taxonomy" id="1076179"/>
    <lineage>
        <taxon>unclassified sequences</taxon>
        <taxon>metagenomes</taxon>
        <taxon>ecological metagenomes</taxon>
    </lineage>
</organism>
<reference evidence="1" key="1">
    <citation type="submission" date="2019-08" db="EMBL/GenBank/DDBJ databases">
        <authorList>
            <person name="Kucharzyk K."/>
            <person name="Murdoch R.W."/>
            <person name="Higgins S."/>
            <person name="Loffler F."/>
        </authorList>
    </citation>
    <scope>NUCLEOTIDE SEQUENCE</scope>
</reference>
<sequence>MNNFLEVGMDVSAVSQLGGVIFGVEPDLFYWAPNEEYKTIGFVTIFIDTATQKIKLISATTTSDFM</sequence>
<dbReference type="AlphaFoldDB" id="A0A644WSD4"/>
<comment type="caution">
    <text evidence="1">The sequence shown here is derived from an EMBL/GenBank/DDBJ whole genome shotgun (WGS) entry which is preliminary data.</text>
</comment>
<dbReference type="EMBL" id="VSSQ01001261">
    <property type="protein sequence ID" value="MPM06750.1"/>
    <property type="molecule type" value="Genomic_DNA"/>
</dbReference>
<evidence type="ECO:0000313" key="1">
    <source>
        <dbReference type="EMBL" id="MPM06750.1"/>
    </source>
</evidence>
<proteinExistence type="predicted"/>